<dbReference type="InterPro" id="IPR010559">
    <property type="entry name" value="Sig_transdc_His_kin_internal"/>
</dbReference>
<dbReference type="Proteomes" id="UP000281498">
    <property type="component" value="Unassembled WGS sequence"/>
</dbReference>
<keyword evidence="12" id="KW-0902">Two-component regulatory system</keyword>
<keyword evidence="9" id="KW-0418">Kinase</keyword>
<evidence type="ECO:0000256" key="13">
    <source>
        <dbReference type="ARBA" id="ARBA00023136"/>
    </source>
</evidence>
<dbReference type="InterPro" id="IPR003594">
    <property type="entry name" value="HATPase_dom"/>
</dbReference>
<dbReference type="PANTHER" id="PTHR34220">
    <property type="entry name" value="SENSOR HISTIDINE KINASE YPDA"/>
    <property type="match status" value="1"/>
</dbReference>
<dbReference type="Gene3D" id="3.30.450.20">
    <property type="entry name" value="PAS domain"/>
    <property type="match status" value="1"/>
</dbReference>
<keyword evidence="7 14" id="KW-0812">Transmembrane</keyword>
<evidence type="ECO:0000313" key="18">
    <source>
        <dbReference type="Proteomes" id="UP000281498"/>
    </source>
</evidence>
<evidence type="ECO:0000256" key="10">
    <source>
        <dbReference type="ARBA" id="ARBA00022840"/>
    </source>
</evidence>
<keyword evidence="13 14" id="KW-0472">Membrane</keyword>
<evidence type="ECO:0000256" key="2">
    <source>
        <dbReference type="ARBA" id="ARBA00004651"/>
    </source>
</evidence>
<dbReference type="PROSITE" id="PS50885">
    <property type="entry name" value="HAMP"/>
    <property type="match status" value="1"/>
</dbReference>
<evidence type="ECO:0000256" key="14">
    <source>
        <dbReference type="SAM" id="Phobius"/>
    </source>
</evidence>
<feature type="transmembrane region" description="Helical" evidence="14">
    <location>
        <begin position="297"/>
        <end position="319"/>
    </location>
</feature>
<evidence type="ECO:0000259" key="16">
    <source>
        <dbReference type="PROSITE" id="PS50885"/>
    </source>
</evidence>
<dbReference type="Pfam" id="PF00672">
    <property type="entry name" value="HAMP"/>
    <property type="match status" value="1"/>
</dbReference>
<dbReference type="PANTHER" id="PTHR34220:SF11">
    <property type="entry name" value="SENSOR PROTEIN KINASE HPTS"/>
    <property type="match status" value="1"/>
</dbReference>
<comment type="caution">
    <text evidence="17">The sequence shown here is derived from an EMBL/GenBank/DDBJ whole genome shotgun (WGS) entry which is preliminary data.</text>
</comment>
<evidence type="ECO:0000256" key="3">
    <source>
        <dbReference type="ARBA" id="ARBA00012438"/>
    </source>
</evidence>
<keyword evidence="6" id="KW-0808">Transferase</keyword>
<feature type="domain" description="Histidine kinase" evidence="15">
    <location>
        <begin position="394"/>
        <end position="593"/>
    </location>
</feature>
<accession>A0A3A9K3L2</accession>
<evidence type="ECO:0000256" key="4">
    <source>
        <dbReference type="ARBA" id="ARBA00022475"/>
    </source>
</evidence>
<evidence type="ECO:0000256" key="1">
    <source>
        <dbReference type="ARBA" id="ARBA00000085"/>
    </source>
</evidence>
<evidence type="ECO:0000256" key="5">
    <source>
        <dbReference type="ARBA" id="ARBA00022553"/>
    </source>
</evidence>
<dbReference type="InterPro" id="IPR003660">
    <property type="entry name" value="HAMP_dom"/>
</dbReference>
<evidence type="ECO:0000256" key="11">
    <source>
        <dbReference type="ARBA" id="ARBA00022989"/>
    </source>
</evidence>
<dbReference type="EC" id="2.7.13.3" evidence="3"/>
<keyword evidence="8" id="KW-0547">Nucleotide-binding</keyword>
<reference evidence="17 18" key="1">
    <citation type="submission" date="2017-10" db="EMBL/GenBank/DDBJ databases">
        <title>Bacillus sp. nov., a halophilic bacterium isolated from a Keqin Lake.</title>
        <authorList>
            <person name="Wang H."/>
        </authorList>
    </citation>
    <scope>NUCLEOTIDE SEQUENCE [LARGE SCALE GENOMIC DNA]</scope>
    <source>
        <strain evidence="17 18">KCTC 13187</strain>
    </source>
</reference>
<dbReference type="Gene3D" id="6.10.340.10">
    <property type="match status" value="1"/>
</dbReference>
<evidence type="ECO:0000256" key="7">
    <source>
        <dbReference type="ARBA" id="ARBA00022692"/>
    </source>
</evidence>
<dbReference type="PRINTS" id="PR00344">
    <property type="entry name" value="BCTRLSENSOR"/>
</dbReference>
<dbReference type="SMART" id="SM00304">
    <property type="entry name" value="HAMP"/>
    <property type="match status" value="1"/>
</dbReference>
<dbReference type="GO" id="GO:0005886">
    <property type="term" value="C:plasma membrane"/>
    <property type="evidence" value="ECO:0007669"/>
    <property type="project" value="UniProtKB-SubCell"/>
</dbReference>
<dbReference type="Gene3D" id="3.30.565.10">
    <property type="entry name" value="Histidine kinase-like ATPase, C-terminal domain"/>
    <property type="match status" value="1"/>
</dbReference>
<dbReference type="SMART" id="SM00387">
    <property type="entry name" value="HATPase_c"/>
    <property type="match status" value="1"/>
</dbReference>
<protein>
    <recommendedName>
        <fullName evidence="3">histidine kinase</fullName>
        <ecNumber evidence="3">2.7.13.3</ecNumber>
    </recommendedName>
</protein>
<dbReference type="CDD" id="cd06225">
    <property type="entry name" value="HAMP"/>
    <property type="match status" value="1"/>
</dbReference>
<feature type="domain" description="HAMP" evidence="16">
    <location>
        <begin position="321"/>
        <end position="373"/>
    </location>
</feature>
<dbReference type="AlphaFoldDB" id="A0A3A9K3L2"/>
<evidence type="ECO:0000256" key="6">
    <source>
        <dbReference type="ARBA" id="ARBA00022679"/>
    </source>
</evidence>
<keyword evidence="18" id="KW-1185">Reference proteome</keyword>
<dbReference type="InterPro" id="IPR004358">
    <property type="entry name" value="Sig_transdc_His_kin-like_C"/>
</dbReference>
<keyword evidence="11 14" id="KW-1133">Transmembrane helix</keyword>
<feature type="transmembrane region" description="Helical" evidence="14">
    <location>
        <begin position="12"/>
        <end position="31"/>
    </location>
</feature>
<dbReference type="RefSeq" id="WP_110934652.1">
    <property type="nucleotide sequence ID" value="NZ_KZ614146.1"/>
</dbReference>
<dbReference type="Pfam" id="PF02518">
    <property type="entry name" value="HATPase_c"/>
    <property type="match status" value="1"/>
</dbReference>
<evidence type="ECO:0000256" key="9">
    <source>
        <dbReference type="ARBA" id="ARBA00022777"/>
    </source>
</evidence>
<keyword evidence="10" id="KW-0067">ATP-binding</keyword>
<comment type="subcellular location">
    <subcellularLocation>
        <location evidence="2">Cell membrane</location>
        <topology evidence="2">Multi-pass membrane protein</topology>
    </subcellularLocation>
</comment>
<sequence>MKSFSLKMKLFITITIVNVIIISIIAIAIYISNVNEMKKQAESLSNILSTQFSRTIDLYFQDIERLSLAIFTDPYLQESLLVETKIGTAYEAYLIKNSVYNRLFNHVYPRKDIERITIYTNENIAYEYVKQGNVDIIYLLEEQKWKKELDSLSKNEFMLLPTTETTLANGEKRKVVSLVRNIYNIPQRQKIGSMKIDINIDAFTNLLEFEDVNELEEYMQLLIMNEDRNVIFDYDEELTGAKIDGFDSSIFLNQSDGGELVWKEDQYLYTYNKSPQTGWDTIILIDDDFIIYERNQILLFIFSTGLIAIVLIALVSYFLSYQIAKPLRELTLKMEGVEQGDLTKRMNFTGNKEMDIVTRVYNNMLESINRLIREVYESKITEKNAKISALQSQINPHFLYNTLNVMKAISRVKQVEEVAEISESLSDLFKYTMKDLDKPVPLKEELDHINNYINIQKHRFMDRFILVSDVQEGAEETFLPKLSIQPIIENAINHGLADKKIGGIVELNVLRDKNTVLIQVKDNGNGIEPEKLKQIENRLSYSNPIETEAPHMGVGLINIQQRIRLMYGPTFGLEIRSEVGSGTITTLKIPYNSENDLPEGRGH</sequence>
<dbReference type="Pfam" id="PF06580">
    <property type="entry name" value="His_kinase"/>
    <property type="match status" value="1"/>
</dbReference>
<evidence type="ECO:0000259" key="15">
    <source>
        <dbReference type="PROSITE" id="PS50109"/>
    </source>
</evidence>
<dbReference type="GO" id="GO:0000155">
    <property type="term" value="F:phosphorelay sensor kinase activity"/>
    <property type="evidence" value="ECO:0007669"/>
    <property type="project" value="InterPro"/>
</dbReference>
<name>A0A3A9K3L2_9BACI</name>
<dbReference type="InterPro" id="IPR005467">
    <property type="entry name" value="His_kinase_dom"/>
</dbReference>
<evidence type="ECO:0000313" key="17">
    <source>
        <dbReference type="EMBL" id="RKL66929.1"/>
    </source>
</evidence>
<dbReference type="EMBL" id="PDOE01000005">
    <property type="protein sequence ID" value="RKL66929.1"/>
    <property type="molecule type" value="Genomic_DNA"/>
</dbReference>
<evidence type="ECO:0000256" key="8">
    <source>
        <dbReference type="ARBA" id="ARBA00022741"/>
    </source>
</evidence>
<evidence type="ECO:0000256" key="12">
    <source>
        <dbReference type="ARBA" id="ARBA00023012"/>
    </source>
</evidence>
<organism evidence="17 18">
    <name type="scientific">Salipaludibacillus neizhouensis</name>
    <dbReference type="NCBI Taxonomy" id="885475"/>
    <lineage>
        <taxon>Bacteria</taxon>
        <taxon>Bacillati</taxon>
        <taxon>Bacillota</taxon>
        <taxon>Bacilli</taxon>
        <taxon>Bacillales</taxon>
        <taxon>Bacillaceae</taxon>
    </lineage>
</organism>
<keyword evidence="4" id="KW-1003">Cell membrane</keyword>
<dbReference type="PROSITE" id="PS50109">
    <property type="entry name" value="HIS_KIN"/>
    <property type="match status" value="1"/>
</dbReference>
<dbReference type="InterPro" id="IPR050640">
    <property type="entry name" value="Bact_2-comp_sensor_kinase"/>
</dbReference>
<dbReference type="SUPFAM" id="SSF55874">
    <property type="entry name" value="ATPase domain of HSP90 chaperone/DNA topoisomerase II/histidine kinase"/>
    <property type="match status" value="1"/>
</dbReference>
<keyword evidence="5" id="KW-0597">Phosphoprotein</keyword>
<proteinExistence type="predicted"/>
<dbReference type="GO" id="GO:0005524">
    <property type="term" value="F:ATP binding"/>
    <property type="evidence" value="ECO:0007669"/>
    <property type="project" value="UniProtKB-KW"/>
</dbReference>
<gene>
    <name evidence="17" type="ORF">CR203_13970</name>
</gene>
<dbReference type="InterPro" id="IPR036890">
    <property type="entry name" value="HATPase_C_sf"/>
</dbReference>
<comment type="catalytic activity">
    <reaction evidence="1">
        <text>ATP + protein L-histidine = ADP + protein N-phospho-L-histidine.</text>
        <dbReference type="EC" id="2.7.13.3"/>
    </reaction>
</comment>
<dbReference type="SUPFAM" id="SSF158472">
    <property type="entry name" value="HAMP domain-like"/>
    <property type="match status" value="1"/>
</dbReference>